<evidence type="ECO:0000313" key="4">
    <source>
        <dbReference type="EMBL" id="CAE6470975.1"/>
    </source>
</evidence>
<feature type="region of interest" description="Disordered" evidence="2">
    <location>
        <begin position="1"/>
        <end position="47"/>
    </location>
</feature>
<name>A0A8H3C1I7_9AGAM</name>
<keyword evidence="1" id="KW-0802">TPR repeat</keyword>
<gene>
    <name evidence="4" type="ORF">RDB_LOCUS176860</name>
</gene>
<dbReference type="Proteomes" id="UP000663841">
    <property type="component" value="Unassembled WGS sequence"/>
</dbReference>
<reference evidence="4" key="1">
    <citation type="submission" date="2021-01" db="EMBL/GenBank/DDBJ databases">
        <authorList>
            <person name="Kaushik A."/>
        </authorList>
    </citation>
    <scope>NUCLEOTIDE SEQUENCE</scope>
    <source>
        <strain evidence="4">AG3-T5</strain>
    </source>
</reference>
<dbReference type="Pfam" id="PF12770">
    <property type="entry name" value="CHAT"/>
    <property type="match status" value="1"/>
</dbReference>
<dbReference type="AlphaFoldDB" id="A0A8H3C1I7"/>
<dbReference type="PANTHER" id="PTHR19959:SF119">
    <property type="entry name" value="FUNGAL LIPASE-LIKE DOMAIN-CONTAINING PROTEIN"/>
    <property type="match status" value="1"/>
</dbReference>
<sequence length="962" mass="107190">MSLPGEAGQAMSSITSGQALGGEKSVSEVPKGPPLTTNPHPTPRDLDKMGLALLEPFPLTERLEDLEKAIEYFSRAVALTPDGDPDLSEWLNDLGLAYITRFQRLGELEDLEKSMEHISRSVALTPDGHWDMANRLSNLGMVHIGRSRRLGELADLEKSIGLRSSSLTLTPNEDPSLAYRLACLGVCYSDRYQLLGELADLEKAIEYDSLALTLTPDGRSDMPYRFANLRVSYTDRYQRLGELGDLQKSIEYGSRAVELTPDGHPSMSDRLAGLGLAYGDLFRCLGELDDLEESITHTARALAMTPDDHPNMSRRLASLAVGYSDRFQRLGELHDLEKSIEYMSRALALISDDHPDMSYQLASLAESYGDRFQLLGGYEDLIKSINLHSRALALTPDSHSDLPRRYYNHALSVVSQYEHTGDPAQLKASLDSFRTASQLSTGAPRDKFYYALRWANLASKQSFLNPMEAYQAAIDLLPQFIWLGATANQRYQDLLMTENLAIKACFAAIQSSNYSLALEWLEHARCVVWNQSLMLRSPLDQLRSSHPNLATRLQNITRQLHNFSFENQTIQPVLSDGITHEQIGMERRRLAGEYHTLLAQTRQLSGFEDFLFPAKTNKFTTTVRNGPIVVINCHPDRCDALIILPGHNDVNHLSLPNFTEEKARKAQFELEAMLRRKRLRQRGVKILGQLGSEDRMGWVLETLWSDIVKPVLDFLGYMNDVSMGRLPHITWCPTGSLSFLPLHAAGDYSQPKSRGFNHVISSYIPTLTALLTSTSTSSSPNQNLRVHTHTHTHNKAEYSQLIDGRATTASVLDAMEQHDWVHFACHAHQNVNDPTKSGFYLHDGTLDLSAINQRSFRNKGLAFLSACQTATGDDDLPDEAIHLASGILMAGYPSVIATMWSVVDDDAPFVADKVYAHLMKHGKIGNGESGTGRALHYAVAGLREKVGETEFGRWVPYIHIGS</sequence>
<dbReference type="InterPro" id="IPR011990">
    <property type="entry name" value="TPR-like_helical_dom_sf"/>
</dbReference>
<feature type="domain" description="CHAT" evidence="3">
    <location>
        <begin position="793"/>
        <end position="961"/>
    </location>
</feature>
<dbReference type="SUPFAM" id="SSF81901">
    <property type="entry name" value="HCP-like"/>
    <property type="match status" value="1"/>
</dbReference>
<evidence type="ECO:0000256" key="2">
    <source>
        <dbReference type="SAM" id="MobiDB-lite"/>
    </source>
</evidence>
<dbReference type="InterPro" id="IPR024983">
    <property type="entry name" value="CHAT_dom"/>
</dbReference>
<dbReference type="Gene3D" id="1.25.40.10">
    <property type="entry name" value="Tetratricopeptide repeat domain"/>
    <property type="match status" value="2"/>
</dbReference>
<protein>
    <recommendedName>
        <fullName evidence="3">CHAT domain-containing protein</fullName>
    </recommendedName>
</protein>
<feature type="repeat" description="TPR" evidence="1">
    <location>
        <begin position="50"/>
        <end position="83"/>
    </location>
</feature>
<accession>A0A8H3C1I7</accession>
<evidence type="ECO:0000313" key="5">
    <source>
        <dbReference type="Proteomes" id="UP000663841"/>
    </source>
</evidence>
<evidence type="ECO:0000256" key="1">
    <source>
        <dbReference type="PROSITE-ProRule" id="PRU00339"/>
    </source>
</evidence>
<proteinExistence type="predicted"/>
<dbReference type="InterPro" id="IPR019734">
    <property type="entry name" value="TPR_rpt"/>
</dbReference>
<dbReference type="PROSITE" id="PS50005">
    <property type="entry name" value="TPR"/>
    <property type="match status" value="1"/>
</dbReference>
<organism evidence="4 5">
    <name type="scientific">Rhizoctonia solani</name>
    <dbReference type="NCBI Taxonomy" id="456999"/>
    <lineage>
        <taxon>Eukaryota</taxon>
        <taxon>Fungi</taxon>
        <taxon>Dikarya</taxon>
        <taxon>Basidiomycota</taxon>
        <taxon>Agaricomycotina</taxon>
        <taxon>Agaricomycetes</taxon>
        <taxon>Cantharellales</taxon>
        <taxon>Ceratobasidiaceae</taxon>
        <taxon>Rhizoctonia</taxon>
    </lineage>
</organism>
<evidence type="ECO:0000259" key="3">
    <source>
        <dbReference type="Pfam" id="PF12770"/>
    </source>
</evidence>
<dbReference type="PANTHER" id="PTHR19959">
    <property type="entry name" value="KINESIN LIGHT CHAIN"/>
    <property type="match status" value="1"/>
</dbReference>
<comment type="caution">
    <text evidence="4">The sequence shown here is derived from an EMBL/GenBank/DDBJ whole genome shotgun (WGS) entry which is preliminary data.</text>
</comment>
<dbReference type="EMBL" id="CAJMWW010000436">
    <property type="protein sequence ID" value="CAE6470975.1"/>
    <property type="molecule type" value="Genomic_DNA"/>
</dbReference>